<protein>
    <submittedName>
        <fullName evidence="4">Roundabout-like protein 3</fullName>
    </submittedName>
</protein>
<evidence type="ECO:0000256" key="2">
    <source>
        <dbReference type="SAM" id="MobiDB-lite"/>
    </source>
</evidence>
<dbReference type="SMART" id="SM00408">
    <property type="entry name" value="IGc2"/>
    <property type="match status" value="2"/>
</dbReference>
<dbReference type="InterPro" id="IPR003599">
    <property type="entry name" value="Ig_sub"/>
</dbReference>
<name>A0AAD9QF86_ACRCE</name>
<dbReference type="SUPFAM" id="SSF48726">
    <property type="entry name" value="Immunoglobulin"/>
    <property type="match status" value="2"/>
</dbReference>
<reference evidence="4" key="1">
    <citation type="journal article" date="2023" name="G3 (Bethesda)">
        <title>Whole genome assembly and annotation of the endangered Caribbean coral Acropora cervicornis.</title>
        <authorList>
            <person name="Selwyn J.D."/>
            <person name="Vollmer S.V."/>
        </authorList>
    </citation>
    <scope>NUCLEOTIDE SEQUENCE</scope>
    <source>
        <strain evidence="4">K2</strain>
    </source>
</reference>
<feature type="domain" description="Ig-like" evidence="3">
    <location>
        <begin position="226"/>
        <end position="314"/>
    </location>
</feature>
<reference evidence="4" key="2">
    <citation type="journal article" date="2023" name="Science">
        <title>Genomic signatures of disease resistance in endangered staghorn corals.</title>
        <authorList>
            <person name="Vollmer S.V."/>
            <person name="Selwyn J.D."/>
            <person name="Despard B.A."/>
            <person name="Roesel C.L."/>
        </authorList>
    </citation>
    <scope>NUCLEOTIDE SEQUENCE</scope>
    <source>
        <strain evidence="4">K2</strain>
    </source>
</reference>
<dbReference type="Proteomes" id="UP001249851">
    <property type="component" value="Unassembled WGS sequence"/>
</dbReference>
<dbReference type="GO" id="GO:0007156">
    <property type="term" value="P:homophilic cell adhesion via plasma membrane adhesion molecules"/>
    <property type="evidence" value="ECO:0007669"/>
    <property type="project" value="TreeGrafter"/>
</dbReference>
<dbReference type="EMBL" id="JARQWQ010000038">
    <property type="protein sequence ID" value="KAK2559795.1"/>
    <property type="molecule type" value="Genomic_DNA"/>
</dbReference>
<keyword evidence="1" id="KW-0393">Immunoglobulin domain</keyword>
<dbReference type="InterPro" id="IPR008160">
    <property type="entry name" value="Collagen"/>
</dbReference>
<dbReference type="InterPro" id="IPR013783">
    <property type="entry name" value="Ig-like_fold"/>
</dbReference>
<dbReference type="PROSITE" id="PS50835">
    <property type="entry name" value="IG_LIKE"/>
    <property type="match status" value="2"/>
</dbReference>
<dbReference type="InterPro" id="IPR013098">
    <property type="entry name" value="Ig_I-set"/>
</dbReference>
<feature type="region of interest" description="Disordered" evidence="2">
    <location>
        <begin position="78"/>
        <end position="115"/>
    </location>
</feature>
<evidence type="ECO:0000313" key="5">
    <source>
        <dbReference type="Proteomes" id="UP001249851"/>
    </source>
</evidence>
<gene>
    <name evidence="4" type="ORF">P5673_017343</name>
</gene>
<sequence length="565" mass="62303">MDDNQVVGEDPKQSSKCRFTDLLPSTRPSLLSVVLIFVCGCLWMNNESLRTRRLAVEHRLQILSKECRANEELLTQASTPFTSHAPSVVMKSDKPTTRGGQRNRRQAPADSSDMNFTMGNQFEQMENFFKQMDMFLENLQLIPIEYCNVTERLCPSGPPGPLGVTGAMGPAGIPGRRGEEGRRGKKGFPGMKGLVGIPGIRGYKGETGSPGPRGPPGESLEVTSAPSVSVSSVKLRDGGLTNIAAAFYCTVSGSPRPSISWHFKGQKLSSGKKYSIRDDGALLVFNRVSTRDIGRYTCMAANSVGSFADSDFISLPQVTIFPSNQTQDGKEKAVFRCSVTGGYPPGNIQWQFNNKRLESGAKYTINEDDGSLLIKNLQFRGRSDSGNYTCVVTSDAGSISMSAHLSVAPVLEYCDCWRTRYRYYPTSGWTQRKVDAIDFQTSGDVILQGFRLWGVTYSSTTFQVTIRLYHGSNLLAEKTGSYPTSYDKKTFKVFFPKQIKIRAGETYTATSKITTSSQTYYLRTLTTRFVCSGVTVTFLSSYKDRNGSSSYRGQIPALIFRSLDC</sequence>
<evidence type="ECO:0000259" key="3">
    <source>
        <dbReference type="PROSITE" id="PS50835"/>
    </source>
</evidence>
<dbReference type="SMART" id="SM00409">
    <property type="entry name" value="IG"/>
    <property type="match status" value="2"/>
</dbReference>
<dbReference type="Gene3D" id="2.60.120.820">
    <property type="entry name" value="PHR domain"/>
    <property type="match status" value="1"/>
</dbReference>
<dbReference type="PANTHER" id="PTHR10075">
    <property type="entry name" value="BASIGIN RELATED"/>
    <property type="match status" value="1"/>
</dbReference>
<dbReference type="InterPro" id="IPR012983">
    <property type="entry name" value="PHR"/>
</dbReference>
<feature type="region of interest" description="Disordered" evidence="2">
    <location>
        <begin position="172"/>
        <end position="191"/>
    </location>
</feature>
<dbReference type="GO" id="GO:0007411">
    <property type="term" value="P:axon guidance"/>
    <property type="evidence" value="ECO:0007669"/>
    <property type="project" value="TreeGrafter"/>
</dbReference>
<dbReference type="GO" id="GO:0005886">
    <property type="term" value="C:plasma membrane"/>
    <property type="evidence" value="ECO:0007669"/>
    <property type="project" value="TreeGrafter"/>
</dbReference>
<proteinExistence type="predicted"/>
<dbReference type="GO" id="GO:0098632">
    <property type="term" value="F:cell-cell adhesion mediator activity"/>
    <property type="evidence" value="ECO:0007669"/>
    <property type="project" value="TreeGrafter"/>
</dbReference>
<dbReference type="Pfam" id="PF08005">
    <property type="entry name" value="PHR"/>
    <property type="match status" value="1"/>
</dbReference>
<dbReference type="InterPro" id="IPR038648">
    <property type="entry name" value="PHR_sf"/>
</dbReference>
<evidence type="ECO:0000256" key="1">
    <source>
        <dbReference type="ARBA" id="ARBA00023319"/>
    </source>
</evidence>
<keyword evidence="5" id="KW-1185">Reference proteome</keyword>
<dbReference type="Pfam" id="PF07679">
    <property type="entry name" value="I-set"/>
    <property type="match status" value="2"/>
</dbReference>
<dbReference type="AlphaFoldDB" id="A0AAD9QF86"/>
<dbReference type="InterPro" id="IPR003598">
    <property type="entry name" value="Ig_sub2"/>
</dbReference>
<organism evidence="4 5">
    <name type="scientific">Acropora cervicornis</name>
    <name type="common">Staghorn coral</name>
    <dbReference type="NCBI Taxonomy" id="6130"/>
    <lineage>
        <taxon>Eukaryota</taxon>
        <taxon>Metazoa</taxon>
        <taxon>Cnidaria</taxon>
        <taxon>Anthozoa</taxon>
        <taxon>Hexacorallia</taxon>
        <taxon>Scleractinia</taxon>
        <taxon>Astrocoeniina</taxon>
        <taxon>Acroporidae</taxon>
        <taxon>Acropora</taxon>
    </lineage>
</organism>
<dbReference type="InterPro" id="IPR036179">
    <property type="entry name" value="Ig-like_dom_sf"/>
</dbReference>
<dbReference type="GO" id="GO:0030424">
    <property type="term" value="C:axon"/>
    <property type="evidence" value="ECO:0007669"/>
    <property type="project" value="TreeGrafter"/>
</dbReference>
<comment type="caution">
    <text evidence="4">The sequence shown here is derived from an EMBL/GenBank/DDBJ whole genome shotgun (WGS) entry which is preliminary data.</text>
</comment>
<feature type="domain" description="Ig-like" evidence="3">
    <location>
        <begin position="316"/>
        <end position="406"/>
    </location>
</feature>
<feature type="region of interest" description="Disordered" evidence="2">
    <location>
        <begin position="202"/>
        <end position="225"/>
    </location>
</feature>
<dbReference type="GO" id="GO:0070593">
    <property type="term" value="P:dendrite self-avoidance"/>
    <property type="evidence" value="ECO:0007669"/>
    <property type="project" value="TreeGrafter"/>
</dbReference>
<dbReference type="Gene3D" id="2.60.40.10">
    <property type="entry name" value="Immunoglobulins"/>
    <property type="match status" value="2"/>
</dbReference>
<evidence type="ECO:0000313" key="4">
    <source>
        <dbReference type="EMBL" id="KAK2559795.1"/>
    </source>
</evidence>
<dbReference type="PANTHER" id="PTHR10075:SF100">
    <property type="entry name" value="FASCICLIN-2"/>
    <property type="match status" value="1"/>
</dbReference>
<dbReference type="Pfam" id="PF01391">
    <property type="entry name" value="Collagen"/>
    <property type="match status" value="1"/>
</dbReference>
<accession>A0AAD9QF86</accession>
<dbReference type="InterPro" id="IPR007110">
    <property type="entry name" value="Ig-like_dom"/>
</dbReference>